<evidence type="ECO:0000256" key="1">
    <source>
        <dbReference type="SAM" id="Phobius"/>
    </source>
</evidence>
<proteinExistence type="predicted"/>
<keyword evidence="1" id="KW-0812">Transmembrane</keyword>
<dbReference type="AlphaFoldDB" id="E0XUG6"/>
<evidence type="ECO:0000313" key="2">
    <source>
        <dbReference type="EMBL" id="ADI18057.1"/>
    </source>
</evidence>
<feature type="transmembrane region" description="Helical" evidence="1">
    <location>
        <begin position="6"/>
        <end position="31"/>
    </location>
</feature>
<protein>
    <submittedName>
        <fullName evidence="2">Uncharacterized protein</fullName>
    </submittedName>
</protein>
<dbReference type="EMBL" id="GU474880">
    <property type="protein sequence ID" value="ADI18057.1"/>
    <property type="molecule type" value="Genomic_DNA"/>
</dbReference>
<feature type="transmembrane region" description="Helical" evidence="1">
    <location>
        <begin position="43"/>
        <end position="62"/>
    </location>
</feature>
<keyword evidence="1" id="KW-1133">Transmembrane helix</keyword>
<sequence>MRSGPLVWVSIIVAALIVLWGIASVFAVPLTTWRTHGRRRSSWVLMMLLFGPLAVLLFYGTVRQHLLWPERYESIDGVAEADR</sequence>
<organism evidence="2">
    <name type="scientific">uncultured actinobacterium HF0200_20K23</name>
    <dbReference type="NCBI Taxonomy" id="711001"/>
    <lineage>
        <taxon>Bacteria</taxon>
        <taxon>Bacillati</taxon>
        <taxon>Actinomycetota</taxon>
        <taxon>Actinomycetes</taxon>
        <taxon>environmental samples</taxon>
    </lineage>
</organism>
<reference evidence="2" key="1">
    <citation type="journal article" date="2011" name="Environ. Microbiol.">
        <title>Time-series analyses of Monterey Bay coastal microbial picoplankton using a 'genome proxy' microarray.</title>
        <authorList>
            <person name="Rich V.I."/>
            <person name="Pham V.D."/>
            <person name="Eppley J."/>
            <person name="Shi Y."/>
            <person name="DeLong E.F."/>
        </authorList>
    </citation>
    <scope>NUCLEOTIDE SEQUENCE</scope>
</reference>
<accession>E0XUG6</accession>
<keyword evidence="1" id="KW-0472">Membrane</keyword>
<name>E0XUG6_9ACTN</name>